<dbReference type="GO" id="GO:0008168">
    <property type="term" value="F:methyltransferase activity"/>
    <property type="evidence" value="ECO:0007669"/>
    <property type="project" value="UniProtKB-KW"/>
</dbReference>
<evidence type="ECO:0000259" key="2">
    <source>
        <dbReference type="Pfam" id="PF13649"/>
    </source>
</evidence>
<feature type="region of interest" description="Disordered" evidence="1">
    <location>
        <begin position="1"/>
        <end position="34"/>
    </location>
</feature>
<dbReference type="Proteomes" id="UP000003448">
    <property type="component" value="Unassembled WGS sequence"/>
</dbReference>
<dbReference type="Pfam" id="PF13649">
    <property type="entry name" value="Methyltransf_25"/>
    <property type="match status" value="1"/>
</dbReference>
<gene>
    <name evidence="3" type="ORF">MILUP08_44085</name>
</gene>
<dbReference type="AlphaFoldDB" id="I0L5S1"/>
<dbReference type="eggNOG" id="COG4106">
    <property type="taxonomic scope" value="Bacteria"/>
</dbReference>
<keyword evidence="4" id="KW-1185">Reference proteome</keyword>
<dbReference type="InterPro" id="IPR029063">
    <property type="entry name" value="SAM-dependent_MTases_sf"/>
</dbReference>
<dbReference type="SUPFAM" id="SSF53335">
    <property type="entry name" value="S-adenosyl-L-methionine-dependent methyltransferases"/>
    <property type="match status" value="1"/>
</dbReference>
<feature type="domain" description="Methyltransferase" evidence="2">
    <location>
        <begin position="90"/>
        <end position="176"/>
    </location>
</feature>
<organism evidence="3 4">
    <name type="scientific">Micromonospora lupini str. Lupac 08</name>
    <dbReference type="NCBI Taxonomy" id="1150864"/>
    <lineage>
        <taxon>Bacteria</taxon>
        <taxon>Bacillati</taxon>
        <taxon>Actinomycetota</taxon>
        <taxon>Actinomycetes</taxon>
        <taxon>Micromonosporales</taxon>
        <taxon>Micromonosporaceae</taxon>
        <taxon>Micromonospora</taxon>
    </lineage>
</organism>
<name>I0L5S1_9ACTN</name>
<proteinExistence type="predicted"/>
<accession>I0L5S1</accession>
<sequence>MNPVDTAPVETAPVETAAARPSPGLPTAPARAYDESPADPFAAALADRVPRGRWLVHGDGVRSRLRVDRWHGPAEPAVAGLVERCAGPTLDLGCGPGRLTVALARAGRTAVGVDVSATAVRLTRARGAVAVHGDLFEPLPGEGRWAHAVLIDGNIGIGGEPVALLRRCRDLLVPGGTVLVELEPPGAGLWQGQARVAAEQRAGRLLLGPAFRWARLDARAVHPVADAAGLAVRDVFRRGRRWFGELAAASR</sequence>
<evidence type="ECO:0000313" key="3">
    <source>
        <dbReference type="EMBL" id="CCH19168.1"/>
    </source>
</evidence>
<comment type="caution">
    <text evidence="3">The sequence shown here is derived from an EMBL/GenBank/DDBJ whole genome shotgun (WGS) entry which is preliminary data.</text>
</comment>
<protein>
    <submittedName>
        <fullName evidence="3">Methyltransferase type 12</fullName>
    </submittedName>
</protein>
<dbReference type="GO" id="GO:0032259">
    <property type="term" value="P:methylation"/>
    <property type="evidence" value="ECO:0007669"/>
    <property type="project" value="UniProtKB-KW"/>
</dbReference>
<dbReference type="InterPro" id="IPR041698">
    <property type="entry name" value="Methyltransf_25"/>
</dbReference>
<dbReference type="CDD" id="cd02440">
    <property type="entry name" value="AdoMet_MTases"/>
    <property type="match status" value="1"/>
</dbReference>
<dbReference type="STRING" id="1150864.MILUP08_44085"/>
<evidence type="ECO:0000256" key="1">
    <source>
        <dbReference type="SAM" id="MobiDB-lite"/>
    </source>
</evidence>
<dbReference type="RefSeq" id="WP_007461064.1">
    <property type="nucleotide sequence ID" value="NZ_HF570108.1"/>
</dbReference>
<dbReference type="EMBL" id="CAIE01000031">
    <property type="protein sequence ID" value="CCH19168.1"/>
    <property type="molecule type" value="Genomic_DNA"/>
</dbReference>
<keyword evidence="3" id="KW-0808">Transferase</keyword>
<evidence type="ECO:0000313" key="4">
    <source>
        <dbReference type="Proteomes" id="UP000003448"/>
    </source>
</evidence>
<reference evidence="4" key="1">
    <citation type="journal article" date="2012" name="J. Bacteriol.">
        <title>Genome Sequence of Micromonospora lupini Lupac 08, Isolated from Root Nodules of Lupinus angustifolius.</title>
        <authorList>
            <person name="Alonso-Vega P."/>
            <person name="Normand P."/>
            <person name="Bacigalupe R."/>
            <person name="Pujic P."/>
            <person name="Lajus A."/>
            <person name="Vallenet D."/>
            <person name="Carro L."/>
            <person name="Coll P."/>
            <person name="Trujillo M.E."/>
        </authorList>
    </citation>
    <scope>NUCLEOTIDE SEQUENCE [LARGE SCALE GENOMIC DNA]</scope>
    <source>
        <strain evidence="4">Lupac 08</strain>
    </source>
</reference>
<keyword evidence="3" id="KW-0489">Methyltransferase</keyword>
<dbReference type="Gene3D" id="3.40.50.150">
    <property type="entry name" value="Vaccinia Virus protein VP39"/>
    <property type="match status" value="1"/>
</dbReference>